<name>A0A5J5JS78_9ACTN</name>
<organism evidence="1 2">
    <name type="scientific">Microbispora cellulosiformans</name>
    <dbReference type="NCBI Taxonomy" id="2614688"/>
    <lineage>
        <taxon>Bacteria</taxon>
        <taxon>Bacillati</taxon>
        <taxon>Actinomycetota</taxon>
        <taxon>Actinomycetes</taxon>
        <taxon>Streptosporangiales</taxon>
        <taxon>Streptosporangiaceae</taxon>
        <taxon>Microbispora</taxon>
    </lineage>
</organism>
<comment type="caution">
    <text evidence="1">The sequence shown here is derived from an EMBL/GenBank/DDBJ whole genome shotgun (WGS) entry which is preliminary data.</text>
</comment>
<sequence length="119" mass="12320">MPPQAGGGSCTPAAAGYPYASLTYMDVNGRAVNTGAYVAGRAGAAERADLLADVTAYNDGEDVVSGDGLASQAMLADGTRVSARRHNDYTYDEGKPDPDTDYHLVTTTTVQPWSSTAQA</sequence>
<evidence type="ECO:0000313" key="2">
    <source>
        <dbReference type="Proteomes" id="UP000327011"/>
    </source>
</evidence>
<keyword evidence="2" id="KW-1185">Reference proteome</keyword>
<proteinExistence type="predicted"/>
<accession>A0A5J5JS78</accession>
<dbReference type="AlphaFoldDB" id="A0A5J5JS78"/>
<evidence type="ECO:0000313" key="1">
    <source>
        <dbReference type="EMBL" id="KAA9374019.1"/>
    </source>
</evidence>
<dbReference type="EMBL" id="VYTZ01000018">
    <property type="protein sequence ID" value="KAA9374019.1"/>
    <property type="molecule type" value="Genomic_DNA"/>
</dbReference>
<dbReference type="RefSeq" id="WP_150939335.1">
    <property type="nucleotide sequence ID" value="NZ_VYTZ01000018.1"/>
</dbReference>
<protein>
    <submittedName>
        <fullName evidence="1">Uncharacterized protein</fullName>
    </submittedName>
</protein>
<reference evidence="1 2" key="1">
    <citation type="submission" date="2019-09" db="EMBL/GenBank/DDBJ databases">
        <title>Screening of Novel Bioactive Compounds from Soil-Associated.</title>
        <authorList>
            <person name="Gong X."/>
        </authorList>
    </citation>
    <scope>NUCLEOTIDE SEQUENCE [LARGE SCALE GENOMIC DNA]</scope>
    <source>
        <strain evidence="1 2">Gxj-6</strain>
    </source>
</reference>
<gene>
    <name evidence="1" type="ORF">F5972_32795</name>
</gene>
<dbReference type="Proteomes" id="UP000327011">
    <property type="component" value="Unassembled WGS sequence"/>
</dbReference>